<name>A0A2A5JHZ0_RHOSG</name>
<dbReference type="NCBIfam" id="TIGR03604">
    <property type="entry name" value="TOMM_cyclo_SagD"/>
    <property type="match status" value="1"/>
</dbReference>
<gene>
    <name evidence="2" type="ORF">CHR55_02165</name>
</gene>
<dbReference type="PANTHER" id="PTHR37809:SF1">
    <property type="entry name" value="RIBOSOMAL PROTEIN S12 METHYLTHIOTRANSFERASE ACCESSORY FACTOR YCAO"/>
    <property type="match status" value="1"/>
</dbReference>
<dbReference type="PANTHER" id="PTHR37809">
    <property type="entry name" value="RIBOSOMAL PROTEIN S12 METHYLTHIOTRANSFERASE ACCESSORY FACTOR YCAO"/>
    <property type="match status" value="1"/>
</dbReference>
<sequence>MTSSLVDRRTGIIRELVDAVVPQHFPPEFKLIHSYVSDSARFSPWSSDSAGAGYCFDLGDRARPTAAAIGEAVERYCGNIVAKPIVRGSADALIGASIDLSQLARFDAAQCARPQFPFVEPTDDLEMDWTRGADLITGSDIWVPAELVWGSYPHFVARTGPAISPVAQAGLAAGPSVKFAIDNALREIVERDAMTLSWNGRRGVRIVTGIPEMLRRLGNHGTLSTRWLSFDSDFEIPVLGALVHDGLTGYSTIGTACHEDAQTAAFKSLGEALQLQLLSADYDNPESGIGRAAASPTSPLAPWRADRSYAGAYRSDFADVMDYGCHLQLHLDPEIQARFESELVGAVVGEVGLDSLTSAAGTESALTAAGFRPAWVDLTTTDVLHAGLHVVRVVVPGCLTNAAAGLPFLGSPRLVDSLAGRSARTIPLPH</sequence>
<dbReference type="Gene3D" id="3.30.1330.230">
    <property type="match status" value="1"/>
</dbReference>
<protein>
    <recommendedName>
        <fullName evidence="1">YcaO domain-containing protein</fullName>
    </recommendedName>
</protein>
<dbReference type="AlphaFoldDB" id="A0A2A5JHZ0"/>
<dbReference type="RefSeq" id="WP_099696850.1">
    <property type="nucleotide sequence ID" value="NZ_NOVD01000001.1"/>
</dbReference>
<accession>A0A2A5JHZ0</accession>
<proteinExistence type="predicted"/>
<reference evidence="2 3" key="1">
    <citation type="submission" date="2017-07" db="EMBL/GenBank/DDBJ databases">
        <title>Draft sequence of Rhodococcus enclensis 23b-28.</title>
        <authorList>
            <person name="Besaury L."/>
            <person name="Sancelme M."/>
            <person name="Amato P."/>
            <person name="Lallement A."/>
            <person name="Delort A.-M."/>
        </authorList>
    </citation>
    <scope>NUCLEOTIDE SEQUENCE [LARGE SCALE GENOMIC DNA]</scope>
    <source>
        <strain evidence="2 3">23b-28</strain>
    </source>
</reference>
<dbReference type="EMBL" id="NOVD01000001">
    <property type="protein sequence ID" value="PCK29210.1"/>
    <property type="molecule type" value="Genomic_DNA"/>
</dbReference>
<evidence type="ECO:0000259" key="1">
    <source>
        <dbReference type="PROSITE" id="PS51664"/>
    </source>
</evidence>
<comment type="caution">
    <text evidence="2">The sequence shown here is derived from an EMBL/GenBank/DDBJ whole genome shotgun (WGS) entry which is preliminary data.</text>
</comment>
<dbReference type="InterPro" id="IPR003776">
    <property type="entry name" value="YcaO-like_dom"/>
</dbReference>
<organism evidence="2 3">
    <name type="scientific">Rhodococcus qingshengii</name>
    <dbReference type="NCBI Taxonomy" id="334542"/>
    <lineage>
        <taxon>Bacteria</taxon>
        <taxon>Bacillati</taxon>
        <taxon>Actinomycetota</taxon>
        <taxon>Actinomycetes</taxon>
        <taxon>Mycobacteriales</taxon>
        <taxon>Nocardiaceae</taxon>
        <taxon>Rhodococcus</taxon>
        <taxon>Rhodococcus erythropolis group</taxon>
    </lineage>
</organism>
<dbReference type="Proteomes" id="UP000230886">
    <property type="component" value="Unassembled WGS sequence"/>
</dbReference>
<dbReference type="Pfam" id="PF02624">
    <property type="entry name" value="YcaO"/>
    <property type="match status" value="1"/>
</dbReference>
<dbReference type="Gene3D" id="3.30.160.660">
    <property type="match status" value="1"/>
</dbReference>
<dbReference type="Gene3D" id="3.30.40.250">
    <property type="match status" value="1"/>
</dbReference>
<evidence type="ECO:0000313" key="3">
    <source>
        <dbReference type="Proteomes" id="UP000230886"/>
    </source>
</evidence>
<feature type="domain" description="YcaO" evidence="1">
    <location>
        <begin position="53"/>
        <end position="430"/>
    </location>
</feature>
<dbReference type="InterPro" id="IPR027624">
    <property type="entry name" value="TOMM_cyclo_SagD"/>
</dbReference>
<dbReference type="PROSITE" id="PS51664">
    <property type="entry name" value="YCAO"/>
    <property type="match status" value="1"/>
</dbReference>
<evidence type="ECO:0000313" key="2">
    <source>
        <dbReference type="EMBL" id="PCK29210.1"/>
    </source>
</evidence>